<sequence length="324" mass="34077">MSQAAVSVRSPRRWLRWAAPVVIGIVAIVLLRDRLPHWSDVIVAAREAKPWWLVLAAVAEIGSLSMFARQQRRLLRAFGVQISLPRAMAISLSRSAIAISMPAGTAISAAFAFQQFRARGASRGVATAVMILSGVVSFLGLGLLYLVGGTVSGLVSGCALLLVAAVTIGLVAVIWRGSWRPKPDGRLGRMVEAARGVAPKHWALALSFAVVNWLADLICLLAVVRAFNLPLPLTAIAGTYLAVQVVRQIPLTPGGIGLIETGLVAGLVSAGASDAPATAAVLGYRVLSCWLIIPFGMFAWTMLRRSPAVAEAATPTPTLVEAPA</sequence>
<dbReference type="PANTHER" id="PTHR39087">
    <property type="entry name" value="UPF0104 MEMBRANE PROTEIN MJ1595"/>
    <property type="match status" value="1"/>
</dbReference>
<dbReference type="RefSeq" id="WP_184834152.1">
    <property type="nucleotide sequence ID" value="NZ_JACHMN010000002.1"/>
</dbReference>
<evidence type="ECO:0000256" key="2">
    <source>
        <dbReference type="ARBA" id="ARBA00022475"/>
    </source>
</evidence>
<dbReference type="Proteomes" id="UP000587527">
    <property type="component" value="Unassembled WGS sequence"/>
</dbReference>
<feature type="transmembrane region" description="Helical" evidence="6">
    <location>
        <begin position="153"/>
        <end position="175"/>
    </location>
</feature>
<gene>
    <name evidence="7" type="ORF">F4553_001690</name>
</gene>
<feature type="transmembrane region" description="Helical" evidence="6">
    <location>
        <begin position="125"/>
        <end position="147"/>
    </location>
</feature>
<keyword evidence="2" id="KW-1003">Cell membrane</keyword>
<evidence type="ECO:0000256" key="5">
    <source>
        <dbReference type="ARBA" id="ARBA00023136"/>
    </source>
</evidence>
<name>A0A841BNA5_9ACTN</name>
<dbReference type="PANTHER" id="PTHR39087:SF2">
    <property type="entry name" value="UPF0104 MEMBRANE PROTEIN MJ1595"/>
    <property type="match status" value="1"/>
</dbReference>
<evidence type="ECO:0000256" key="4">
    <source>
        <dbReference type="ARBA" id="ARBA00022989"/>
    </source>
</evidence>
<evidence type="ECO:0000313" key="7">
    <source>
        <dbReference type="EMBL" id="MBB5868311.1"/>
    </source>
</evidence>
<evidence type="ECO:0000256" key="3">
    <source>
        <dbReference type="ARBA" id="ARBA00022692"/>
    </source>
</evidence>
<keyword evidence="3 6" id="KW-0812">Transmembrane</keyword>
<evidence type="ECO:0000256" key="1">
    <source>
        <dbReference type="ARBA" id="ARBA00004651"/>
    </source>
</evidence>
<comment type="caution">
    <text evidence="7">The sequence shown here is derived from an EMBL/GenBank/DDBJ whole genome shotgun (WGS) entry which is preliminary data.</text>
</comment>
<feature type="transmembrane region" description="Helical" evidence="6">
    <location>
        <begin position="51"/>
        <end position="68"/>
    </location>
</feature>
<proteinExistence type="predicted"/>
<dbReference type="Pfam" id="PF03706">
    <property type="entry name" value="LPG_synthase_TM"/>
    <property type="match status" value="1"/>
</dbReference>
<organism evidence="7 8">
    <name type="scientific">Allocatelliglobosispora scoriae</name>
    <dbReference type="NCBI Taxonomy" id="643052"/>
    <lineage>
        <taxon>Bacteria</taxon>
        <taxon>Bacillati</taxon>
        <taxon>Actinomycetota</taxon>
        <taxon>Actinomycetes</taxon>
        <taxon>Micromonosporales</taxon>
        <taxon>Micromonosporaceae</taxon>
        <taxon>Allocatelliglobosispora</taxon>
    </lineage>
</organism>
<feature type="transmembrane region" description="Helical" evidence="6">
    <location>
        <begin position="202"/>
        <end position="224"/>
    </location>
</feature>
<dbReference type="InterPro" id="IPR022791">
    <property type="entry name" value="L-PG_synthase/AglD"/>
</dbReference>
<reference evidence="7 8" key="1">
    <citation type="submission" date="2020-08" db="EMBL/GenBank/DDBJ databases">
        <title>Sequencing the genomes of 1000 actinobacteria strains.</title>
        <authorList>
            <person name="Klenk H.-P."/>
        </authorList>
    </citation>
    <scope>NUCLEOTIDE SEQUENCE [LARGE SCALE GENOMIC DNA]</scope>
    <source>
        <strain evidence="7 8">DSM 45362</strain>
    </source>
</reference>
<comment type="subcellular location">
    <subcellularLocation>
        <location evidence="1">Cell membrane</location>
        <topology evidence="1">Multi-pass membrane protein</topology>
    </subcellularLocation>
</comment>
<feature type="transmembrane region" description="Helical" evidence="6">
    <location>
        <begin position="282"/>
        <end position="303"/>
    </location>
</feature>
<dbReference type="NCBIfam" id="TIGR00374">
    <property type="entry name" value="flippase-like domain"/>
    <property type="match status" value="1"/>
</dbReference>
<feature type="transmembrane region" description="Helical" evidence="6">
    <location>
        <begin position="14"/>
        <end position="31"/>
    </location>
</feature>
<evidence type="ECO:0000256" key="6">
    <source>
        <dbReference type="SAM" id="Phobius"/>
    </source>
</evidence>
<keyword evidence="5 6" id="KW-0472">Membrane</keyword>
<accession>A0A841BNA5</accession>
<dbReference type="AlphaFoldDB" id="A0A841BNA5"/>
<feature type="transmembrane region" description="Helical" evidence="6">
    <location>
        <begin position="88"/>
        <end position="113"/>
    </location>
</feature>
<keyword evidence="8" id="KW-1185">Reference proteome</keyword>
<dbReference type="EMBL" id="JACHMN010000002">
    <property type="protein sequence ID" value="MBB5868311.1"/>
    <property type="molecule type" value="Genomic_DNA"/>
</dbReference>
<protein>
    <submittedName>
        <fullName evidence="7">Uncharacterized membrane protein YbhN (UPF0104 family)</fullName>
    </submittedName>
</protein>
<keyword evidence="4 6" id="KW-1133">Transmembrane helix</keyword>
<evidence type="ECO:0000313" key="8">
    <source>
        <dbReference type="Proteomes" id="UP000587527"/>
    </source>
</evidence>
<dbReference type="GO" id="GO:0005886">
    <property type="term" value="C:plasma membrane"/>
    <property type="evidence" value="ECO:0007669"/>
    <property type="project" value="UniProtKB-SubCell"/>
</dbReference>